<dbReference type="PANTHER" id="PTHR40448">
    <property type="entry name" value="TWO-COMPONENT SENSOR HISTIDINE KINASE"/>
    <property type="match status" value="1"/>
</dbReference>
<organism evidence="3 4">
    <name type="scientific">Ruminococcus gauvreauii</name>
    <dbReference type="NCBI Taxonomy" id="438033"/>
    <lineage>
        <taxon>Bacteria</taxon>
        <taxon>Bacillati</taxon>
        <taxon>Bacillota</taxon>
        <taxon>Clostridia</taxon>
        <taxon>Eubacteriales</taxon>
        <taxon>Oscillospiraceae</taxon>
        <taxon>Ruminococcus</taxon>
    </lineage>
</organism>
<evidence type="ECO:0000313" key="3">
    <source>
        <dbReference type="EMBL" id="UWP59398.1"/>
    </source>
</evidence>
<feature type="transmembrane region" description="Helical" evidence="1">
    <location>
        <begin position="58"/>
        <end position="81"/>
    </location>
</feature>
<dbReference type="EMBL" id="CP102290">
    <property type="protein sequence ID" value="UWP59398.1"/>
    <property type="molecule type" value="Genomic_DNA"/>
</dbReference>
<name>A0ABY5VGV1_9FIRM</name>
<protein>
    <submittedName>
        <fullName evidence="3">GHKL domain-containing protein</fullName>
    </submittedName>
</protein>
<dbReference type="InterPro" id="IPR032834">
    <property type="entry name" value="NatK-like_C"/>
</dbReference>
<feature type="domain" description="Sensor histidine kinase NatK-like C-terminal" evidence="2">
    <location>
        <begin position="322"/>
        <end position="423"/>
    </location>
</feature>
<keyword evidence="1" id="KW-0472">Membrane</keyword>
<keyword evidence="4" id="KW-1185">Reference proteome</keyword>
<evidence type="ECO:0000313" key="4">
    <source>
        <dbReference type="Proteomes" id="UP001060164"/>
    </source>
</evidence>
<feature type="transmembrane region" description="Helical" evidence="1">
    <location>
        <begin position="151"/>
        <end position="175"/>
    </location>
</feature>
<feature type="transmembrane region" description="Helical" evidence="1">
    <location>
        <begin position="6"/>
        <end position="26"/>
    </location>
</feature>
<dbReference type="Proteomes" id="UP001060164">
    <property type="component" value="Chromosome"/>
</dbReference>
<proteinExistence type="predicted"/>
<dbReference type="PANTHER" id="PTHR40448:SF1">
    <property type="entry name" value="TWO-COMPONENT SENSOR HISTIDINE KINASE"/>
    <property type="match status" value="1"/>
</dbReference>
<dbReference type="SUPFAM" id="SSF55874">
    <property type="entry name" value="ATPase domain of HSP90 chaperone/DNA topoisomerase II/histidine kinase"/>
    <property type="match status" value="1"/>
</dbReference>
<evidence type="ECO:0000259" key="2">
    <source>
        <dbReference type="Pfam" id="PF14501"/>
    </source>
</evidence>
<gene>
    <name evidence="3" type="ORF">NQ502_18900</name>
</gene>
<dbReference type="RefSeq" id="WP_049898065.1">
    <property type="nucleotide sequence ID" value="NZ_CABLBR010000006.1"/>
</dbReference>
<feature type="transmembrane region" description="Helical" evidence="1">
    <location>
        <begin position="181"/>
        <end position="202"/>
    </location>
</feature>
<dbReference type="Gene3D" id="3.30.565.10">
    <property type="entry name" value="Histidine kinase-like ATPase, C-terminal domain"/>
    <property type="match status" value="1"/>
</dbReference>
<feature type="transmembrane region" description="Helical" evidence="1">
    <location>
        <begin position="88"/>
        <end position="110"/>
    </location>
</feature>
<accession>A0ABY5VGV1</accession>
<dbReference type="CDD" id="cd16935">
    <property type="entry name" value="HATPase_AgrC-ComD-like"/>
    <property type="match status" value="1"/>
</dbReference>
<sequence>MILNVLIFMILFFNMYLSVCMNERFFLDAGERFAAWTKAVLSTAAALLLLLLWNLCPTAAFCVFAAIFQLIAVSAISGFLWHPHWKLLFTYACAWLGIVFLADALFYLVFVRYLGLSVILYAGILLLWRIAVSPAVLASKHLTGKIKTWSSYYPTVYGTLAVGFSGIVFLTYFTIVSDRRSTLAVVWAIITAALFLRMLLAVSHIKYQREKALLAVIALKNELLEKNYDAVNQAYAVNAGLFHDFHKHLEILRQMADDNQSEEIVSYINNISGPLQEISCTVWTGDKIVDYIINSRQTKAGKCGIHMEMNIEYPYNTDIQSNDLCTILSNLLDNAIEAATRSELTGERFIYLTIRRLRNILVIKLENSSIPPVYSPDGSLQTAKENHSLHGWGMNNIESTVDKYDGIVQTSYRDHIFRTTVTLSFDGVKIK</sequence>
<feature type="transmembrane region" description="Helical" evidence="1">
    <location>
        <begin position="116"/>
        <end position="139"/>
    </location>
</feature>
<evidence type="ECO:0000256" key="1">
    <source>
        <dbReference type="SAM" id="Phobius"/>
    </source>
</evidence>
<feature type="transmembrane region" description="Helical" evidence="1">
    <location>
        <begin position="33"/>
        <end position="52"/>
    </location>
</feature>
<keyword evidence="1" id="KW-0812">Transmembrane</keyword>
<keyword evidence="1" id="KW-1133">Transmembrane helix</keyword>
<dbReference type="InterPro" id="IPR036890">
    <property type="entry name" value="HATPase_C_sf"/>
</dbReference>
<dbReference type="Pfam" id="PF14501">
    <property type="entry name" value="HATPase_c_5"/>
    <property type="match status" value="1"/>
</dbReference>
<reference evidence="3" key="1">
    <citation type="journal article" date="2022" name="Cell">
        <title>Design, construction, and in vivo augmentation of a complex gut microbiome.</title>
        <authorList>
            <person name="Cheng A.G."/>
            <person name="Ho P.Y."/>
            <person name="Aranda-Diaz A."/>
            <person name="Jain S."/>
            <person name="Yu F.B."/>
            <person name="Meng X."/>
            <person name="Wang M."/>
            <person name="Iakiviak M."/>
            <person name="Nagashima K."/>
            <person name="Zhao A."/>
            <person name="Murugkar P."/>
            <person name="Patil A."/>
            <person name="Atabakhsh K."/>
            <person name="Weakley A."/>
            <person name="Yan J."/>
            <person name="Brumbaugh A.R."/>
            <person name="Higginbottom S."/>
            <person name="Dimas A."/>
            <person name="Shiver A.L."/>
            <person name="Deutschbauer A."/>
            <person name="Neff N."/>
            <person name="Sonnenburg J.L."/>
            <person name="Huang K.C."/>
            <person name="Fischbach M.A."/>
        </authorList>
    </citation>
    <scope>NUCLEOTIDE SEQUENCE</scope>
    <source>
        <strain evidence="3">DSM 19829</strain>
    </source>
</reference>